<dbReference type="Proteomes" id="UP000553706">
    <property type="component" value="Unassembled WGS sequence"/>
</dbReference>
<feature type="domain" description="LysM" evidence="2">
    <location>
        <begin position="265"/>
        <end position="314"/>
    </location>
</feature>
<feature type="transmembrane region" description="Helical" evidence="1">
    <location>
        <begin position="16"/>
        <end position="36"/>
    </location>
</feature>
<keyword evidence="1" id="KW-0472">Membrane</keyword>
<dbReference type="RefSeq" id="WP_183266268.1">
    <property type="nucleotide sequence ID" value="NZ_JACHFJ010000005.1"/>
</dbReference>
<dbReference type="InterPro" id="IPR036779">
    <property type="entry name" value="LysM_dom_sf"/>
</dbReference>
<dbReference type="Pfam" id="PF01476">
    <property type="entry name" value="LysM"/>
    <property type="match status" value="1"/>
</dbReference>
<dbReference type="InterPro" id="IPR041498">
    <property type="entry name" value="Big_6"/>
</dbReference>
<dbReference type="EMBL" id="JACHFJ010000005">
    <property type="protein sequence ID" value="MBB5373258.1"/>
    <property type="molecule type" value="Genomic_DNA"/>
</dbReference>
<comment type="caution">
    <text evidence="3">The sequence shown here is derived from an EMBL/GenBank/DDBJ whole genome shotgun (WGS) entry which is preliminary data.</text>
</comment>
<evidence type="ECO:0000259" key="2">
    <source>
        <dbReference type="PROSITE" id="PS51782"/>
    </source>
</evidence>
<proteinExistence type="predicted"/>
<dbReference type="PANTHER" id="PTHR34700">
    <property type="entry name" value="POTASSIUM BINDING PROTEIN KBP"/>
    <property type="match status" value="1"/>
</dbReference>
<keyword evidence="4" id="KW-1185">Reference proteome</keyword>
<dbReference type="InterPro" id="IPR052196">
    <property type="entry name" value="Bact_Kbp"/>
</dbReference>
<dbReference type="Gene3D" id="2.60.40.10">
    <property type="entry name" value="Immunoglobulins"/>
    <property type="match status" value="1"/>
</dbReference>
<dbReference type="PANTHER" id="PTHR34700:SF4">
    <property type="entry name" value="PHAGE-LIKE ELEMENT PBSX PROTEIN XKDP"/>
    <property type="match status" value="1"/>
</dbReference>
<organism evidence="3 4">
    <name type="scientific">Acidocella aromatica</name>
    <dbReference type="NCBI Taxonomy" id="1303579"/>
    <lineage>
        <taxon>Bacteria</taxon>
        <taxon>Pseudomonadati</taxon>
        <taxon>Pseudomonadota</taxon>
        <taxon>Alphaproteobacteria</taxon>
        <taxon>Acetobacterales</taxon>
        <taxon>Acidocellaceae</taxon>
        <taxon>Acidocella</taxon>
    </lineage>
</organism>
<evidence type="ECO:0000313" key="4">
    <source>
        <dbReference type="Proteomes" id="UP000553706"/>
    </source>
</evidence>
<dbReference type="Gene3D" id="3.10.350.10">
    <property type="entry name" value="LysM domain"/>
    <property type="match status" value="1"/>
</dbReference>
<name>A0A840VBI3_9PROT</name>
<dbReference type="Pfam" id="PF17936">
    <property type="entry name" value="Big_6"/>
    <property type="match status" value="1"/>
</dbReference>
<accession>A0A840VBI3</accession>
<dbReference type="InterPro" id="IPR018392">
    <property type="entry name" value="LysM"/>
</dbReference>
<sequence length="319" mass="32069">MASKDQAPQGGNKTRVIAVAVLGVLALLDVSVLLLLRHGEHPSVPPPPAPSAAPAPAVSTIAPPQFDVVRVDTQGNTVIAGRAAPGAKVFVKDNSNVLGTVMADSHGAFVLVPATPLTPGTHEITLSEVPPGGTEIAGNQTAVVSVPGNGGQVLTVLSGPNGSTVLTGQGPQAGQLGIGAVDYDTSGHAIFSGTAPAGASLDLRLDNAEVGQTKADAQGRWHIAAAVPDHAGMLSLGGTSATGQVLPPVTAPFAPETLAAALAEGHVLIAPGDCLWLIARHAYGHGTMYTLIYSANAGKIRDPNLIFPGQSFVLPKTKS</sequence>
<dbReference type="InterPro" id="IPR013783">
    <property type="entry name" value="Ig-like_fold"/>
</dbReference>
<keyword evidence="1" id="KW-1133">Transmembrane helix</keyword>
<dbReference type="AlphaFoldDB" id="A0A840VBI3"/>
<evidence type="ECO:0000256" key="1">
    <source>
        <dbReference type="SAM" id="Phobius"/>
    </source>
</evidence>
<gene>
    <name evidence="3" type="ORF">HNP71_001517</name>
</gene>
<keyword evidence="1" id="KW-0812">Transmembrane</keyword>
<dbReference type="CDD" id="cd00118">
    <property type="entry name" value="LysM"/>
    <property type="match status" value="1"/>
</dbReference>
<reference evidence="3 4" key="1">
    <citation type="submission" date="2020-08" db="EMBL/GenBank/DDBJ databases">
        <title>Genomic Encyclopedia of Type Strains, Phase IV (KMG-IV): sequencing the most valuable type-strain genomes for metagenomic binning, comparative biology and taxonomic classification.</title>
        <authorList>
            <person name="Goeker M."/>
        </authorList>
    </citation>
    <scope>NUCLEOTIDE SEQUENCE [LARGE SCALE GENOMIC DNA]</scope>
    <source>
        <strain evidence="3 4">DSM 27026</strain>
    </source>
</reference>
<dbReference type="PROSITE" id="PS51782">
    <property type="entry name" value="LYSM"/>
    <property type="match status" value="1"/>
</dbReference>
<evidence type="ECO:0000313" key="3">
    <source>
        <dbReference type="EMBL" id="MBB5373258.1"/>
    </source>
</evidence>
<protein>
    <submittedName>
        <fullName evidence="3">Nucleoid-associated protein YgaU</fullName>
    </submittedName>
</protein>